<dbReference type="EMBL" id="JNVN01002983">
    <property type="protein sequence ID" value="KHJ31338.1"/>
    <property type="molecule type" value="Genomic_DNA"/>
</dbReference>
<name>A0A0B1NZG0_UNCNE</name>
<comment type="caution">
    <text evidence="1">The sequence shown here is derived from an EMBL/GenBank/DDBJ whole genome shotgun (WGS) entry which is preliminary data.</text>
</comment>
<dbReference type="STRING" id="52586.A0A0B1NZG0"/>
<accession>A0A0B1NZG0</accession>
<protein>
    <submittedName>
        <fullName evidence="1">Uncharacterized protein</fullName>
    </submittedName>
</protein>
<dbReference type="AlphaFoldDB" id="A0A0B1NZG0"/>
<organism evidence="1 2">
    <name type="scientific">Uncinula necator</name>
    <name type="common">Grape powdery mildew</name>
    <dbReference type="NCBI Taxonomy" id="52586"/>
    <lineage>
        <taxon>Eukaryota</taxon>
        <taxon>Fungi</taxon>
        <taxon>Dikarya</taxon>
        <taxon>Ascomycota</taxon>
        <taxon>Pezizomycotina</taxon>
        <taxon>Leotiomycetes</taxon>
        <taxon>Erysiphales</taxon>
        <taxon>Erysiphaceae</taxon>
        <taxon>Erysiphe</taxon>
    </lineage>
</organism>
<evidence type="ECO:0000313" key="1">
    <source>
        <dbReference type="EMBL" id="KHJ31338.1"/>
    </source>
</evidence>
<evidence type="ECO:0000313" key="2">
    <source>
        <dbReference type="Proteomes" id="UP000030854"/>
    </source>
</evidence>
<gene>
    <name evidence="1" type="ORF">EV44_g4069</name>
</gene>
<dbReference type="HOGENOM" id="CLU_1455422_0_0_1"/>
<proteinExistence type="predicted"/>
<dbReference type="Proteomes" id="UP000030854">
    <property type="component" value="Unassembled WGS sequence"/>
</dbReference>
<reference evidence="1 2" key="1">
    <citation type="journal article" date="2014" name="BMC Genomics">
        <title>Adaptive genomic structural variation in the grape powdery mildew pathogen, Erysiphe necator.</title>
        <authorList>
            <person name="Jones L."/>
            <person name="Riaz S."/>
            <person name="Morales-Cruz A."/>
            <person name="Amrine K.C."/>
            <person name="McGuire B."/>
            <person name="Gubler W.D."/>
            <person name="Walker M.A."/>
            <person name="Cantu D."/>
        </authorList>
    </citation>
    <scope>NUCLEOTIDE SEQUENCE [LARGE SCALE GENOMIC DNA]</scope>
    <source>
        <strain evidence="2">c</strain>
    </source>
</reference>
<keyword evidence="2" id="KW-1185">Reference proteome</keyword>
<sequence>MILRIFLQQLLEKPEPDLSNKENSHEWTLDEINAAADSFSIAILSPKLLKQLENNSSLENKSELVDNKIKNKNEIKSEYLTPKSPPTHISIDQIPQIVDQDNNLSISRQSSQCFLTKYNKEIANLSKSYEAEQKYGGTGDNIDHKITIFYHLCARNGIPEEAHAMALSVMLKDFALDHYSSANLSQ</sequence>